<evidence type="ECO:0000313" key="3">
    <source>
        <dbReference type="Proteomes" id="UP001271007"/>
    </source>
</evidence>
<reference evidence="2" key="1">
    <citation type="submission" date="2023-04" db="EMBL/GenBank/DDBJ databases">
        <title>Black Yeasts Isolated from many extreme environments.</title>
        <authorList>
            <person name="Coleine C."/>
            <person name="Stajich J.E."/>
            <person name="Selbmann L."/>
        </authorList>
    </citation>
    <scope>NUCLEOTIDE SEQUENCE</scope>
    <source>
        <strain evidence="2">CCFEE 5312</strain>
    </source>
</reference>
<dbReference type="Gene3D" id="2.40.320.10">
    <property type="entry name" value="Hypothetical Protein Pfu-838710-001"/>
    <property type="match status" value="1"/>
</dbReference>
<dbReference type="Pfam" id="PF01928">
    <property type="entry name" value="CYTH"/>
    <property type="match status" value="1"/>
</dbReference>
<dbReference type="InterPro" id="IPR033469">
    <property type="entry name" value="CYTH-like_dom_sf"/>
</dbReference>
<accession>A0AAJ0D4Y1</accession>
<organism evidence="2 3">
    <name type="scientific">Extremus antarcticus</name>
    <dbReference type="NCBI Taxonomy" id="702011"/>
    <lineage>
        <taxon>Eukaryota</taxon>
        <taxon>Fungi</taxon>
        <taxon>Dikarya</taxon>
        <taxon>Ascomycota</taxon>
        <taxon>Pezizomycotina</taxon>
        <taxon>Dothideomycetes</taxon>
        <taxon>Dothideomycetidae</taxon>
        <taxon>Mycosphaerellales</taxon>
        <taxon>Extremaceae</taxon>
        <taxon>Extremus</taxon>
    </lineage>
</organism>
<dbReference type="PANTHER" id="PTHR14586">
    <property type="entry name" value="THIAMINE-TRIPHOSPHATASE"/>
    <property type="match status" value="1"/>
</dbReference>
<dbReference type="GO" id="GO:0050333">
    <property type="term" value="F:thiamine triphosphate phosphatase activity"/>
    <property type="evidence" value="ECO:0007669"/>
    <property type="project" value="InterPro"/>
</dbReference>
<protein>
    <recommendedName>
        <fullName evidence="1">CYTH domain-containing protein</fullName>
    </recommendedName>
</protein>
<dbReference type="Proteomes" id="UP001271007">
    <property type="component" value="Unassembled WGS sequence"/>
</dbReference>
<dbReference type="EMBL" id="JAWDJX010000119">
    <property type="protein sequence ID" value="KAK3046051.1"/>
    <property type="molecule type" value="Genomic_DNA"/>
</dbReference>
<dbReference type="PANTHER" id="PTHR14586:SF1">
    <property type="entry name" value="THIAMINE-TRIPHOSPHATASE"/>
    <property type="match status" value="1"/>
</dbReference>
<dbReference type="GO" id="GO:0042357">
    <property type="term" value="P:thiamine diphosphate metabolic process"/>
    <property type="evidence" value="ECO:0007669"/>
    <property type="project" value="TreeGrafter"/>
</dbReference>
<dbReference type="InterPro" id="IPR023577">
    <property type="entry name" value="CYTH_domain"/>
</dbReference>
<dbReference type="AlphaFoldDB" id="A0AAJ0D4Y1"/>
<proteinExistence type="predicted"/>
<dbReference type="SUPFAM" id="SSF55154">
    <property type="entry name" value="CYTH-like phosphatases"/>
    <property type="match status" value="1"/>
</dbReference>
<dbReference type="GO" id="GO:0000287">
    <property type="term" value="F:magnesium ion binding"/>
    <property type="evidence" value="ECO:0007669"/>
    <property type="project" value="TreeGrafter"/>
</dbReference>
<comment type="caution">
    <text evidence="2">The sequence shown here is derived from an EMBL/GenBank/DDBJ whole genome shotgun (WGS) entry which is preliminary data.</text>
</comment>
<evidence type="ECO:0000259" key="1">
    <source>
        <dbReference type="Pfam" id="PF01928"/>
    </source>
</evidence>
<dbReference type="InterPro" id="IPR039582">
    <property type="entry name" value="THTPA"/>
</dbReference>
<name>A0AAJ0D4Y1_9PEZI</name>
<keyword evidence="3" id="KW-1185">Reference proteome</keyword>
<sequence>MRQAVLEVERKFCGLATPMLTANAGAPPFRSLQYLGEHSFKDIYFDKHEKLSSNGLWIRKRQLAGKEPEWEAKIRKGGTFNKSAFEELSDIAAIARYVVAITGQDEAATSDFGLKMVATLSTLRKSWLADGQFKIVLDSMDFGHEVGEVELEHELVLPQDPDFALEDERGKRMITQDMDRQIQAFMKRYHWAFRPGVPQGKLTAYFERQRSSSSMG</sequence>
<feature type="domain" description="CYTH" evidence="1">
    <location>
        <begin position="39"/>
        <end position="170"/>
    </location>
</feature>
<gene>
    <name evidence="2" type="ORF">LTR09_012433</name>
</gene>
<evidence type="ECO:0000313" key="2">
    <source>
        <dbReference type="EMBL" id="KAK3046051.1"/>
    </source>
</evidence>